<evidence type="ECO:0000313" key="2">
    <source>
        <dbReference type="EMBL" id="TNV72878.1"/>
    </source>
</evidence>
<feature type="compositionally biased region" description="Basic and acidic residues" evidence="1">
    <location>
        <begin position="108"/>
        <end position="118"/>
    </location>
</feature>
<dbReference type="EMBL" id="RRYP01020624">
    <property type="protein sequence ID" value="TNV72878.1"/>
    <property type="molecule type" value="Genomic_DNA"/>
</dbReference>
<evidence type="ECO:0000313" key="3">
    <source>
        <dbReference type="Proteomes" id="UP000785679"/>
    </source>
</evidence>
<dbReference type="AlphaFoldDB" id="A0A8J8NDB3"/>
<gene>
    <name evidence="2" type="ORF">FGO68_gene4461</name>
</gene>
<reference evidence="2" key="1">
    <citation type="submission" date="2019-06" db="EMBL/GenBank/DDBJ databases">
        <authorList>
            <person name="Zheng W."/>
        </authorList>
    </citation>
    <scope>NUCLEOTIDE SEQUENCE</scope>
    <source>
        <strain evidence="2">QDHG01</strain>
    </source>
</reference>
<keyword evidence="3" id="KW-1185">Reference proteome</keyword>
<sequence>MLDPVLGGITETANLGQRANNWAIIVREFKKFGVVILPKEKDLLIEGDNNAFRSLFRVLKKCDKAAKEESFQQIVQVKVSTKAELELIKSLEASQASGDEEQAQQEGADQRHTIDGKLNHLRVIKKKKRKKKSSKSRNASLEPPPIQHKPRELFTDLLIKTMKNLPPLGQYNPVDTQHIPNGQIAKANEGDFFTEAQYKSQKLPGPAHYSPKVSAILKRDVSAKVQEGGIQV</sequence>
<accession>A0A8J8NDB3</accession>
<comment type="caution">
    <text evidence="2">The sequence shown here is derived from an EMBL/GenBank/DDBJ whole genome shotgun (WGS) entry which is preliminary data.</text>
</comment>
<evidence type="ECO:0000256" key="1">
    <source>
        <dbReference type="SAM" id="MobiDB-lite"/>
    </source>
</evidence>
<feature type="region of interest" description="Disordered" evidence="1">
    <location>
        <begin position="94"/>
        <end position="148"/>
    </location>
</feature>
<organism evidence="2 3">
    <name type="scientific">Halteria grandinella</name>
    <dbReference type="NCBI Taxonomy" id="5974"/>
    <lineage>
        <taxon>Eukaryota</taxon>
        <taxon>Sar</taxon>
        <taxon>Alveolata</taxon>
        <taxon>Ciliophora</taxon>
        <taxon>Intramacronucleata</taxon>
        <taxon>Spirotrichea</taxon>
        <taxon>Stichotrichia</taxon>
        <taxon>Sporadotrichida</taxon>
        <taxon>Halteriidae</taxon>
        <taxon>Halteria</taxon>
    </lineage>
</organism>
<feature type="compositionally biased region" description="Basic residues" evidence="1">
    <location>
        <begin position="119"/>
        <end position="135"/>
    </location>
</feature>
<dbReference type="Proteomes" id="UP000785679">
    <property type="component" value="Unassembled WGS sequence"/>
</dbReference>
<name>A0A8J8NDB3_HALGN</name>
<proteinExistence type="predicted"/>
<protein>
    <submittedName>
        <fullName evidence="2">Uncharacterized protein</fullName>
    </submittedName>
</protein>